<dbReference type="AlphaFoldDB" id="A0A9P0MFZ8"/>
<feature type="transmembrane region" description="Helical" evidence="2">
    <location>
        <begin position="121"/>
        <end position="142"/>
    </location>
</feature>
<accession>A0A9P0MFZ8</accession>
<keyword evidence="2" id="KW-0812">Transmembrane</keyword>
<keyword evidence="2" id="KW-1133">Transmembrane helix</keyword>
<protein>
    <submittedName>
        <fullName evidence="3">Uncharacterized protein</fullName>
    </submittedName>
</protein>
<dbReference type="PANTHER" id="PTHR35617">
    <property type="entry name" value="PHAGE_INTEGRASE DOMAIN-CONTAINING PROTEIN"/>
    <property type="match status" value="1"/>
</dbReference>
<reference evidence="3" key="1">
    <citation type="submission" date="2022-03" db="EMBL/GenBank/DDBJ databases">
        <authorList>
            <person name="Sayadi A."/>
        </authorList>
    </citation>
    <scope>NUCLEOTIDE SEQUENCE</scope>
</reference>
<sequence>MSRKRKLQEEEFEKLKKKMRKLERSMKLDSSNEQFKKGANYNTLNTHRSALNLISDVGKCELIERFMKGVFKMKPTFPKYDEIWDPLPVLSFAENLSPLQNLTLKDLTLNYTDRVFGAFQMLLMIHVCLASVVIGILCYYVIFIESLTDKVRHALHLGGWISVLFYMCMKGQTIIDEVSVRKEICRLLI</sequence>
<evidence type="ECO:0000256" key="2">
    <source>
        <dbReference type="SAM" id="Phobius"/>
    </source>
</evidence>
<evidence type="ECO:0000256" key="1">
    <source>
        <dbReference type="SAM" id="Coils"/>
    </source>
</evidence>
<keyword evidence="4" id="KW-1185">Reference proteome</keyword>
<dbReference type="OrthoDB" id="6614360at2759"/>
<evidence type="ECO:0000313" key="3">
    <source>
        <dbReference type="EMBL" id="CAH2013475.1"/>
    </source>
</evidence>
<dbReference type="PANTHER" id="PTHR35617:SF3">
    <property type="entry name" value="CORE-BINDING (CB) DOMAIN-CONTAINING PROTEIN"/>
    <property type="match status" value="1"/>
</dbReference>
<keyword evidence="1" id="KW-0175">Coiled coil</keyword>
<dbReference type="Proteomes" id="UP001152888">
    <property type="component" value="Unassembled WGS sequence"/>
</dbReference>
<keyword evidence="2" id="KW-0472">Membrane</keyword>
<dbReference type="EMBL" id="CAKOFQ010008330">
    <property type="protein sequence ID" value="CAH2013475.1"/>
    <property type="molecule type" value="Genomic_DNA"/>
</dbReference>
<feature type="coiled-coil region" evidence="1">
    <location>
        <begin position="5"/>
        <end position="32"/>
    </location>
</feature>
<evidence type="ECO:0000313" key="4">
    <source>
        <dbReference type="Proteomes" id="UP001152888"/>
    </source>
</evidence>
<organism evidence="3 4">
    <name type="scientific">Acanthoscelides obtectus</name>
    <name type="common">Bean weevil</name>
    <name type="synonym">Bruchus obtectus</name>
    <dbReference type="NCBI Taxonomy" id="200917"/>
    <lineage>
        <taxon>Eukaryota</taxon>
        <taxon>Metazoa</taxon>
        <taxon>Ecdysozoa</taxon>
        <taxon>Arthropoda</taxon>
        <taxon>Hexapoda</taxon>
        <taxon>Insecta</taxon>
        <taxon>Pterygota</taxon>
        <taxon>Neoptera</taxon>
        <taxon>Endopterygota</taxon>
        <taxon>Coleoptera</taxon>
        <taxon>Polyphaga</taxon>
        <taxon>Cucujiformia</taxon>
        <taxon>Chrysomeloidea</taxon>
        <taxon>Chrysomelidae</taxon>
        <taxon>Bruchinae</taxon>
        <taxon>Bruchini</taxon>
        <taxon>Acanthoscelides</taxon>
    </lineage>
</organism>
<gene>
    <name evidence="3" type="ORF">ACAOBT_LOCUS33492</name>
</gene>
<proteinExistence type="predicted"/>
<name>A0A9P0MFZ8_ACAOB</name>
<comment type="caution">
    <text evidence="3">The sequence shown here is derived from an EMBL/GenBank/DDBJ whole genome shotgun (WGS) entry which is preliminary data.</text>
</comment>